<dbReference type="PANTHER" id="PTHR11088:SF89">
    <property type="entry name" value="TRNA DIMETHYLALLYLTRANSFERASE"/>
    <property type="match status" value="1"/>
</dbReference>
<proteinExistence type="inferred from homology"/>
<dbReference type="GO" id="GO:0005524">
    <property type="term" value="F:ATP binding"/>
    <property type="evidence" value="ECO:0007669"/>
    <property type="project" value="UniProtKB-KW"/>
</dbReference>
<gene>
    <name evidence="5" type="ORF">EHS24_005176</name>
</gene>
<dbReference type="RefSeq" id="XP_028479683.1">
    <property type="nucleotide sequence ID" value="XM_028620711.1"/>
</dbReference>
<dbReference type="PANTHER" id="PTHR11088">
    <property type="entry name" value="TRNA DIMETHYLALLYLTRANSFERASE"/>
    <property type="match status" value="1"/>
</dbReference>
<dbReference type="InterPro" id="IPR027417">
    <property type="entry name" value="P-loop_NTPase"/>
</dbReference>
<dbReference type="Pfam" id="PF01715">
    <property type="entry name" value="IPPT"/>
    <property type="match status" value="2"/>
</dbReference>
<sequence length="566" mass="62577">MLKAARTVMSALKPPRPIVAVIGTTGVGKSNLAVALAQSLPSLNGSNGRGVVLSADSMQLYKGLDVITNKVTSEEMGGIEHWGLDVVQPGEGGSWELGTWCTEADKKAWELCHGTKADIQVDATPLSTLPIVCGGTHYFIQHFLFPPTELSLDRNKADRKDTTLRWTPPTECPSVPADMDPELKKLLDTFWTTDAIFPGDVTDAAARDSGTGTSRHISRPVASNDQQLLAIWRVLEAVDPKEAGRWHWRDGRKVRRALERWWERGGGEVKSTEEVLGNDAGSGRRARFRTLIFWVYEPLDALRPRLDMRVDKMVQVRDSMQIPRLTEENGLLKEIEELRGIALRLYGSADAIDHAEGIFQSIGYKEFAALPLPQADPASSPLYPSMLARTKTATHQYAKSQIKWIQKQLIPAAREARAHGGEVYVYVVPGGPPGEPVACDVLRAFLAGEELPNASSVGHKASSELLRTLGAAETKVPDTADRQTLNSRRICDLCSQPGQPYSIRTSEWEEHLRSKIHRRHSKFVSMTREEWIAKQKAEGIARKAERERLRQEGAFSVPPPSSPPSN</sequence>
<dbReference type="Gene3D" id="1.10.20.140">
    <property type="match status" value="1"/>
</dbReference>
<dbReference type="AlphaFoldDB" id="A0A427Y736"/>
<dbReference type="InterPro" id="IPR018022">
    <property type="entry name" value="IPT"/>
</dbReference>
<reference evidence="5 6" key="1">
    <citation type="submission" date="2018-11" db="EMBL/GenBank/DDBJ databases">
        <title>Genome sequence of Apiotrichum porosum DSM 27194.</title>
        <authorList>
            <person name="Aliyu H."/>
            <person name="Gorte O."/>
            <person name="Ochsenreither K."/>
        </authorList>
    </citation>
    <scope>NUCLEOTIDE SEQUENCE [LARGE SCALE GENOMIC DNA]</scope>
    <source>
        <strain evidence="5 6">DSM 27194</strain>
    </source>
</reference>
<protein>
    <recommendedName>
        <fullName evidence="7">tRNA dimethylallyltransferase</fullName>
    </recommendedName>
</protein>
<evidence type="ECO:0000256" key="3">
    <source>
        <dbReference type="ARBA" id="ARBA00022741"/>
    </source>
</evidence>
<evidence type="ECO:0000256" key="2">
    <source>
        <dbReference type="ARBA" id="ARBA00022679"/>
    </source>
</evidence>
<comment type="similarity">
    <text evidence="1">Belongs to the IPP transferase family.</text>
</comment>
<dbReference type="GO" id="GO:0005739">
    <property type="term" value="C:mitochondrion"/>
    <property type="evidence" value="ECO:0007669"/>
    <property type="project" value="TreeGrafter"/>
</dbReference>
<keyword evidence="6" id="KW-1185">Reference proteome</keyword>
<dbReference type="EMBL" id="RSCE01000002">
    <property type="protein sequence ID" value="RSH86898.1"/>
    <property type="molecule type" value="Genomic_DNA"/>
</dbReference>
<dbReference type="SUPFAM" id="SSF52540">
    <property type="entry name" value="P-loop containing nucleoside triphosphate hydrolases"/>
    <property type="match status" value="1"/>
</dbReference>
<evidence type="ECO:0000313" key="6">
    <source>
        <dbReference type="Proteomes" id="UP000279236"/>
    </source>
</evidence>
<dbReference type="OrthoDB" id="775260at2759"/>
<accession>A0A427Y736</accession>
<organism evidence="5 6">
    <name type="scientific">Apiotrichum porosum</name>
    <dbReference type="NCBI Taxonomy" id="105984"/>
    <lineage>
        <taxon>Eukaryota</taxon>
        <taxon>Fungi</taxon>
        <taxon>Dikarya</taxon>
        <taxon>Basidiomycota</taxon>
        <taxon>Agaricomycotina</taxon>
        <taxon>Tremellomycetes</taxon>
        <taxon>Trichosporonales</taxon>
        <taxon>Trichosporonaceae</taxon>
        <taxon>Apiotrichum</taxon>
    </lineage>
</organism>
<comment type="caution">
    <text evidence="5">The sequence shown here is derived from an EMBL/GenBank/DDBJ whole genome shotgun (WGS) entry which is preliminary data.</text>
</comment>
<dbReference type="Gene3D" id="3.40.50.300">
    <property type="entry name" value="P-loop containing nucleotide triphosphate hydrolases"/>
    <property type="match status" value="1"/>
</dbReference>
<dbReference type="HAMAP" id="MF_00185">
    <property type="entry name" value="IPP_trans"/>
    <property type="match status" value="1"/>
</dbReference>
<evidence type="ECO:0008006" key="7">
    <source>
        <dbReference type="Google" id="ProtNLM"/>
    </source>
</evidence>
<evidence type="ECO:0000313" key="5">
    <source>
        <dbReference type="EMBL" id="RSH86898.1"/>
    </source>
</evidence>
<dbReference type="Proteomes" id="UP000279236">
    <property type="component" value="Unassembled WGS sequence"/>
</dbReference>
<keyword evidence="4" id="KW-0067">ATP-binding</keyword>
<dbReference type="GeneID" id="39589719"/>
<keyword evidence="3" id="KW-0547">Nucleotide-binding</keyword>
<evidence type="ECO:0000256" key="1">
    <source>
        <dbReference type="ARBA" id="ARBA00005842"/>
    </source>
</evidence>
<dbReference type="GO" id="GO:0006400">
    <property type="term" value="P:tRNA modification"/>
    <property type="evidence" value="ECO:0007669"/>
    <property type="project" value="TreeGrafter"/>
</dbReference>
<name>A0A427Y736_9TREE</name>
<dbReference type="GO" id="GO:0052381">
    <property type="term" value="F:tRNA dimethylallyltransferase activity"/>
    <property type="evidence" value="ECO:0007669"/>
    <property type="project" value="InterPro"/>
</dbReference>
<dbReference type="InterPro" id="IPR039657">
    <property type="entry name" value="Dimethylallyltransferase"/>
</dbReference>
<keyword evidence="2" id="KW-0808">Transferase</keyword>
<evidence type="ECO:0000256" key="4">
    <source>
        <dbReference type="ARBA" id="ARBA00022840"/>
    </source>
</evidence>
<dbReference type="STRING" id="105984.A0A427Y736"/>